<proteinExistence type="predicted"/>
<gene>
    <name evidence="1" type="ORF">DFP97_112118</name>
</gene>
<protein>
    <submittedName>
        <fullName evidence="1">Uncharacterized protein</fullName>
    </submittedName>
</protein>
<comment type="caution">
    <text evidence="1">The sequence shown here is derived from an EMBL/GenBank/DDBJ whole genome shotgun (WGS) entry which is preliminary data.</text>
</comment>
<sequence length="66" mass="7636">MTFVEYHGEQYMQVMEHSAIRPHGRDRVKVLTFEEDGTVLCKLRTVKPMFYDTVTSVFVRAIVQGG</sequence>
<organism evidence="1 2">
    <name type="scientific">Paenibacillus prosopidis</name>
    <dbReference type="NCBI Taxonomy" id="630520"/>
    <lineage>
        <taxon>Bacteria</taxon>
        <taxon>Bacillati</taxon>
        <taxon>Bacillota</taxon>
        <taxon>Bacilli</taxon>
        <taxon>Bacillales</taxon>
        <taxon>Paenibacillaceae</taxon>
        <taxon>Paenibacillus</taxon>
    </lineage>
</organism>
<evidence type="ECO:0000313" key="2">
    <source>
        <dbReference type="Proteomes" id="UP000252415"/>
    </source>
</evidence>
<keyword evidence="2" id="KW-1185">Reference proteome</keyword>
<name>A0A368VSV2_9BACL</name>
<dbReference type="RefSeq" id="WP_114381806.1">
    <property type="nucleotide sequence ID" value="NZ_QPJD01000012.1"/>
</dbReference>
<dbReference type="Proteomes" id="UP000252415">
    <property type="component" value="Unassembled WGS sequence"/>
</dbReference>
<dbReference type="EMBL" id="QPJD01000012">
    <property type="protein sequence ID" value="RCW44254.1"/>
    <property type="molecule type" value="Genomic_DNA"/>
</dbReference>
<reference evidence="1 2" key="1">
    <citation type="submission" date="2018-07" db="EMBL/GenBank/DDBJ databases">
        <title>Genomic Encyclopedia of Type Strains, Phase III (KMG-III): the genomes of soil and plant-associated and newly described type strains.</title>
        <authorList>
            <person name="Whitman W."/>
        </authorList>
    </citation>
    <scope>NUCLEOTIDE SEQUENCE [LARGE SCALE GENOMIC DNA]</scope>
    <source>
        <strain evidence="1 2">CECT 7506</strain>
    </source>
</reference>
<evidence type="ECO:0000313" key="1">
    <source>
        <dbReference type="EMBL" id="RCW44254.1"/>
    </source>
</evidence>
<dbReference type="AlphaFoldDB" id="A0A368VSV2"/>
<accession>A0A368VSV2</accession>